<feature type="transmembrane region" description="Helical" evidence="5">
    <location>
        <begin position="277"/>
        <end position="295"/>
    </location>
</feature>
<evidence type="ECO:0000256" key="1">
    <source>
        <dbReference type="ARBA" id="ARBA00004141"/>
    </source>
</evidence>
<feature type="transmembrane region" description="Helical" evidence="5">
    <location>
        <begin position="151"/>
        <end position="172"/>
    </location>
</feature>
<dbReference type="GO" id="GO:1902600">
    <property type="term" value="P:proton transmembrane transport"/>
    <property type="evidence" value="ECO:0007669"/>
    <property type="project" value="InterPro"/>
</dbReference>
<dbReference type="Proteomes" id="UP000289841">
    <property type="component" value="Chromosome"/>
</dbReference>
<dbReference type="Pfam" id="PF00999">
    <property type="entry name" value="Na_H_Exchanger"/>
    <property type="match status" value="1"/>
</dbReference>
<proteinExistence type="predicted"/>
<organism evidence="7 8">
    <name type="scientific">Haploplasma axanthum</name>
    <name type="common">Acholeplasma axanthum</name>
    <dbReference type="NCBI Taxonomy" id="29552"/>
    <lineage>
        <taxon>Bacteria</taxon>
        <taxon>Bacillati</taxon>
        <taxon>Mycoplasmatota</taxon>
        <taxon>Mollicutes</taxon>
        <taxon>Acholeplasmatales</taxon>
        <taxon>Acholeplasmataceae</taxon>
        <taxon>Haploplasma</taxon>
    </lineage>
</organism>
<feature type="transmembrane region" description="Helical" evidence="5">
    <location>
        <begin position="238"/>
        <end position="256"/>
    </location>
</feature>
<keyword evidence="3 5" id="KW-1133">Transmembrane helix</keyword>
<dbReference type="InterPro" id="IPR051843">
    <property type="entry name" value="CPA1_transporter"/>
</dbReference>
<evidence type="ECO:0000256" key="5">
    <source>
        <dbReference type="SAM" id="Phobius"/>
    </source>
</evidence>
<sequence>MIQSLGLIFLCGLLLGSLFKKLKLPSLIGMLISGIVIGPYVLNLLDDSILLIGPDLRELALIIILTRAGLSLDIEDLKVIGRPAVLMSFVPALFEIAATIIFAPLLLNITYMEAALLGAVIASASPAVIVPRMIKLMDEGYGTNRRIPQMILAGDSVDDVFNIVIFTMLLSFHTTGTTNALQLASVPISIILGVIVGIVSGFILSIVFNKIHMHDSYKVIMVLGIAFLMVSLEKVLEGLVPISGLLAVMVQGIVIFKKQKVVADRLSAKFNKLWTGAEIILFVMVGATVNIGFATNYLWQSILLLIIIISIRAIGILATLIETNLNGKERFFCTLTGIPKATVQAAIGGIPLAMGLQSGNVILSVAVIAILVTAPLGALLIDSTYKKTLKSDKYIEKI</sequence>
<dbReference type="RefSeq" id="WP_026390683.1">
    <property type="nucleotide sequence ID" value="NZ_LR215048.1"/>
</dbReference>
<feature type="transmembrane region" description="Helical" evidence="5">
    <location>
        <begin position="26"/>
        <end position="45"/>
    </location>
</feature>
<dbReference type="InterPro" id="IPR006153">
    <property type="entry name" value="Cation/H_exchanger_TM"/>
</dbReference>
<dbReference type="PANTHER" id="PTHR31102">
    <property type="match status" value="1"/>
</dbReference>
<dbReference type="GO" id="GO:0015297">
    <property type="term" value="F:antiporter activity"/>
    <property type="evidence" value="ECO:0007669"/>
    <property type="project" value="InterPro"/>
</dbReference>
<dbReference type="PANTHER" id="PTHR31102:SF1">
    <property type="entry name" value="CATION_H+ EXCHANGER DOMAIN-CONTAINING PROTEIN"/>
    <property type="match status" value="1"/>
</dbReference>
<dbReference type="Gene3D" id="1.20.1530.20">
    <property type="match status" value="1"/>
</dbReference>
<evidence type="ECO:0000256" key="3">
    <source>
        <dbReference type="ARBA" id="ARBA00022989"/>
    </source>
</evidence>
<feature type="transmembrane region" description="Helical" evidence="5">
    <location>
        <begin position="301"/>
        <end position="320"/>
    </location>
</feature>
<dbReference type="InterPro" id="IPR038770">
    <property type="entry name" value="Na+/solute_symporter_sf"/>
</dbReference>
<evidence type="ECO:0000313" key="7">
    <source>
        <dbReference type="EMBL" id="VEU80574.1"/>
    </source>
</evidence>
<evidence type="ECO:0000313" key="8">
    <source>
        <dbReference type="Proteomes" id="UP000289841"/>
    </source>
</evidence>
<feature type="transmembrane region" description="Helical" evidence="5">
    <location>
        <begin position="361"/>
        <end position="381"/>
    </location>
</feature>
<accession>A0A449BDP1</accession>
<keyword evidence="2 5" id="KW-0812">Transmembrane</keyword>
<evidence type="ECO:0000259" key="6">
    <source>
        <dbReference type="Pfam" id="PF00999"/>
    </source>
</evidence>
<feature type="transmembrane region" description="Helical" evidence="5">
    <location>
        <begin position="84"/>
        <end position="103"/>
    </location>
</feature>
<gene>
    <name evidence="7" type="ORF">NCTC10138_00951</name>
</gene>
<keyword evidence="4 5" id="KW-0472">Membrane</keyword>
<dbReference type="EMBL" id="LR215048">
    <property type="protein sequence ID" value="VEU80574.1"/>
    <property type="molecule type" value="Genomic_DNA"/>
</dbReference>
<evidence type="ECO:0000256" key="4">
    <source>
        <dbReference type="ARBA" id="ARBA00023136"/>
    </source>
</evidence>
<reference evidence="7 8" key="1">
    <citation type="submission" date="2019-01" db="EMBL/GenBank/DDBJ databases">
        <authorList>
            <consortium name="Pathogen Informatics"/>
        </authorList>
    </citation>
    <scope>NUCLEOTIDE SEQUENCE [LARGE SCALE GENOMIC DNA]</scope>
    <source>
        <strain evidence="7 8">NCTC10138</strain>
    </source>
</reference>
<dbReference type="STRING" id="1278311.GCA_000428705_01210"/>
<dbReference type="GO" id="GO:0016020">
    <property type="term" value="C:membrane"/>
    <property type="evidence" value="ECO:0007669"/>
    <property type="project" value="UniProtKB-SubCell"/>
</dbReference>
<feature type="transmembrane region" description="Helical" evidence="5">
    <location>
        <begin position="109"/>
        <end position="130"/>
    </location>
</feature>
<dbReference type="AlphaFoldDB" id="A0A449BDP1"/>
<evidence type="ECO:0000256" key="2">
    <source>
        <dbReference type="ARBA" id="ARBA00022692"/>
    </source>
</evidence>
<comment type="subcellular location">
    <subcellularLocation>
        <location evidence="1">Membrane</location>
        <topology evidence="1">Multi-pass membrane protein</topology>
    </subcellularLocation>
</comment>
<dbReference type="OrthoDB" id="9790604at2"/>
<keyword evidence="8" id="KW-1185">Reference proteome</keyword>
<feature type="domain" description="Cation/H+ exchanger transmembrane" evidence="6">
    <location>
        <begin position="9"/>
        <end position="379"/>
    </location>
</feature>
<protein>
    <submittedName>
        <fullName evidence="7">Potassium/proton antiporter</fullName>
    </submittedName>
</protein>
<feature type="transmembrane region" description="Helical" evidence="5">
    <location>
        <begin position="184"/>
        <end position="208"/>
    </location>
</feature>
<name>A0A449BDP1_HAPAX</name>
<feature type="transmembrane region" description="Helical" evidence="5">
    <location>
        <begin position="332"/>
        <end position="355"/>
    </location>
</feature>
<dbReference type="KEGG" id="aaxa:NCTC10138_00951"/>